<sequence>MVITPKHKQGRQSVSQYYTKLKSLWDELGSYQSMSHCTYGALKVLQAQDDEKQVIQFFMGLNDSYTVIRDHILLMQSVPSVKKAYFMIMQEEQQCEVGEHNSSDVAHAMNVSNSNKSHKPPAPPHLAIPKHKKPTLPRIPLQGATHANNGETNEGPQGSADPSEVL</sequence>
<evidence type="ECO:0000313" key="3">
    <source>
        <dbReference type="Proteomes" id="UP001054821"/>
    </source>
</evidence>
<organism evidence="2 3">
    <name type="scientific">Prunus dulcis</name>
    <name type="common">Almond</name>
    <name type="synonym">Amygdalus dulcis</name>
    <dbReference type="NCBI Taxonomy" id="3755"/>
    <lineage>
        <taxon>Eukaryota</taxon>
        <taxon>Viridiplantae</taxon>
        <taxon>Streptophyta</taxon>
        <taxon>Embryophyta</taxon>
        <taxon>Tracheophyta</taxon>
        <taxon>Spermatophyta</taxon>
        <taxon>Magnoliopsida</taxon>
        <taxon>eudicotyledons</taxon>
        <taxon>Gunneridae</taxon>
        <taxon>Pentapetalae</taxon>
        <taxon>rosids</taxon>
        <taxon>fabids</taxon>
        <taxon>Rosales</taxon>
        <taxon>Rosaceae</taxon>
        <taxon>Amygdaloideae</taxon>
        <taxon>Amygdaleae</taxon>
        <taxon>Prunus</taxon>
    </lineage>
</organism>
<dbReference type="Proteomes" id="UP001054821">
    <property type="component" value="Chromosome 7"/>
</dbReference>
<accession>A0AAD4V7Y2</accession>
<evidence type="ECO:0008006" key="4">
    <source>
        <dbReference type="Google" id="ProtNLM"/>
    </source>
</evidence>
<evidence type="ECO:0000313" key="2">
    <source>
        <dbReference type="EMBL" id="KAI5319022.1"/>
    </source>
</evidence>
<protein>
    <recommendedName>
        <fullName evidence="4">Retrotransposon gag domain-containing protein</fullName>
    </recommendedName>
</protein>
<dbReference type="PANTHER" id="PTHR34222:SF99">
    <property type="entry name" value="PROTEIN, PUTATIVE-RELATED"/>
    <property type="match status" value="1"/>
</dbReference>
<feature type="region of interest" description="Disordered" evidence="1">
    <location>
        <begin position="111"/>
        <end position="166"/>
    </location>
</feature>
<reference evidence="2 3" key="1">
    <citation type="journal article" date="2022" name="G3 (Bethesda)">
        <title>Whole-genome sequence and methylome profiling of the almond [Prunus dulcis (Mill.) D.A. Webb] cultivar 'Nonpareil'.</title>
        <authorList>
            <person name="D'Amico-Willman K.M."/>
            <person name="Ouma W.Z."/>
            <person name="Meulia T."/>
            <person name="Sideli G.M."/>
            <person name="Gradziel T.M."/>
            <person name="Fresnedo-Ramirez J."/>
        </authorList>
    </citation>
    <scope>NUCLEOTIDE SEQUENCE [LARGE SCALE GENOMIC DNA]</scope>
    <source>
        <strain evidence="2">Clone GOH B32 T37-40</strain>
    </source>
</reference>
<dbReference type="AlphaFoldDB" id="A0AAD4V7Y2"/>
<gene>
    <name evidence="2" type="ORF">L3X38_038730</name>
</gene>
<dbReference type="EMBL" id="JAJFAZ020000007">
    <property type="protein sequence ID" value="KAI5319022.1"/>
    <property type="molecule type" value="Genomic_DNA"/>
</dbReference>
<evidence type="ECO:0000256" key="1">
    <source>
        <dbReference type="SAM" id="MobiDB-lite"/>
    </source>
</evidence>
<proteinExistence type="predicted"/>
<feature type="compositionally biased region" description="Polar residues" evidence="1">
    <location>
        <begin position="145"/>
        <end position="156"/>
    </location>
</feature>
<comment type="caution">
    <text evidence="2">The sequence shown here is derived from an EMBL/GenBank/DDBJ whole genome shotgun (WGS) entry which is preliminary data.</text>
</comment>
<dbReference type="PANTHER" id="PTHR34222">
    <property type="entry name" value="GAG_PRE-INTEGRS DOMAIN-CONTAINING PROTEIN"/>
    <property type="match status" value="1"/>
</dbReference>
<keyword evidence="3" id="KW-1185">Reference proteome</keyword>
<name>A0AAD4V7Y2_PRUDU</name>